<dbReference type="Pfam" id="PF02816">
    <property type="entry name" value="Alpha_kinase"/>
    <property type="match status" value="1"/>
</dbReference>
<dbReference type="GO" id="GO:0004674">
    <property type="term" value="F:protein serine/threonine kinase activity"/>
    <property type="evidence" value="ECO:0007669"/>
    <property type="project" value="UniProtKB-KW"/>
</dbReference>
<evidence type="ECO:0000313" key="7">
    <source>
        <dbReference type="Proteomes" id="UP000518752"/>
    </source>
</evidence>
<feature type="compositionally biased region" description="Polar residues" evidence="4">
    <location>
        <begin position="720"/>
        <end position="730"/>
    </location>
</feature>
<evidence type="ECO:0000256" key="4">
    <source>
        <dbReference type="SAM" id="MobiDB-lite"/>
    </source>
</evidence>
<feature type="domain" description="Alpha-type protein kinase" evidence="5">
    <location>
        <begin position="428"/>
        <end position="676"/>
    </location>
</feature>
<dbReference type="Gene3D" id="3.20.200.10">
    <property type="entry name" value="MHCK/EF2 kinase"/>
    <property type="match status" value="1"/>
</dbReference>
<accession>A0A8H5GJ49</accession>
<evidence type="ECO:0000256" key="2">
    <source>
        <dbReference type="ARBA" id="ARBA00022679"/>
    </source>
</evidence>
<dbReference type="OrthoDB" id="2658733at2759"/>
<organism evidence="6 7">
    <name type="scientific">Collybiopsis confluens</name>
    <dbReference type="NCBI Taxonomy" id="2823264"/>
    <lineage>
        <taxon>Eukaryota</taxon>
        <taxon>Fungi</taxon>
        <taxon>Dikarya</taxon>
        <taxon>Basidiomycota</taxon>
        <taxon>Agaricomycotina</taxon>
        <taxon>Agaricomycetes</taxon>
        <taxon>Agaricomycetidae</taxon>
        <taxon>Agaricales</taxon>
        <taxon>Marasmiineae</taxon>
        <taxon>Omphalotaceae</taxon>
        <taxon>Collybiopsis</taxon>
    </lineage>
</organism>
<comment type="caution">
    <text evidence="6">The sequence shown here is derived from an EMBL/GenBank/DDBJ whole genome shotgun (WGS) entry which is preliminary data.</text>
</comment>
<evidence type="ECO:0000259" key="5">
    <source>
        <dbReference type="PROSITE" id="PS51158"/>
    </source>
</evidence>
<dbReference type="GO" id="GO:0005524">
    <property type="term" value="F:ATP binding"/>
    <property type="evidence" value="ECO:0007669"/>
    <property type="project" value="InterPro"/>
</dbReference>
<dbReference type="InterPro" id="IPR004166">
    <property type="entry name" value="a-kinase_dom"/>
</dbReference>
<evidence type="ECO:0000256" key="1">
    <source>
        <dbReference type="ARBA" id="ARBA00022527"/>
    </source>
</evidence>
<dbReference type="SUPFAM" id="SSF56112">
    <property type="entry name" value="Protein kinase-like (PK-like)"/>
    <property type="match status" value="1"/>
</dbReference>
<keyword evidence="3" id="KW-0418">Kinase</keyword>
<evidence type="ECO:0000313" key="6">
    <source>
        <dbReference type="EMBL" id="KAF5366064.1"/>
    </source>
</evidence>
<gene>
    <name evidence="6" type="ORF">D9757_012396</name>
</gene>
<proteinExistence type="predicted"/>
<dbReference type="Proteomes" id="UP000518752">
    <property type="component" value="Unassembled WGS sequence"/>
</dbReference>
<keyword evidence="1" id="KW-0723">Serine/threonine-protein kinase</keyword>
<name>A0A8H5GJ49_9AGAR</name>
<keyword evidence="2" id="KW-0808">Transferase</keyword>
<keyword evidence="7" id="KW-1185">Reference proteome</keyword>
<protein>
    <recommendedName>
        <fullName evidence="5">Alpha-type protein kinase domain-containing protein</fullName>
    </recommendedName>
</protein>
<evidence type="ECO:0000256" key="3">
    <source>
        <dbReference type="ARBA" id="ARBA00022777"/>
    </source>
</evidence>
<feature type="region of interest" description="Disordered" evidence="4">
    <location>
        <begin position="684"/>
        <end position="730"/>
    </location>
</feature>
<reference evidence="6 7" key="1">
    <citation type="journal article" date="2020" name="ISME J.">
        <title>Uncovering the hidden diversity of litter-decomposition mechanisms in mushroom-forming fungi.</title>
        <authorList>
            <person name="Floudas D."/>
            <person name="Bentzer J."/>
            <person name="Ahren D."/>
            <person name="Johansson T."/>
            <person name="Persson P."/>
            <person name="Tunlid A."/>
        </authorList>
    </citation>
    <scope>NUCLEOTIDE SEQUENCE [LARGE SCALE GENOMIC DNA]</scope>
    <source>
        <strain evidence="6 7">CBS 406.79</strain>
    </source>
</reference>
<dbReference type="EMBL" id="JAACJN010000158">
    <property type="protein sequence ID" value="KAF5366064.1"/>
    <property type="molecule type" value="Genomic_DNA"/>
</dbReference>
<sequence length="730" mass="80736">METVYGPMVIHLQGDGKKKCERSSCSNVVPIASMRFMANQNPENPGKHLCRECYDEKLSHPSTVMKTIPSKQASGFKQQHLSNVRARVIAAQRGDISSSEAAQQALGHYSSSFAAPALAATQTGGPIVSQALLAIQETPLPVLSSLGQPLTGYTEAHQHFERFKTHYQSLAFTTISTEQIVIQGVMYYHASEPPIHREIAPVSESMANIPVHIGAKALKLTVFHMLMPKFVKWSRGYPLEINDCELRDGAPSTKFPELHSRHPTLDRDAIADSRFFKKSGKSQVLVFNQANARKATRIALFLSEEVAHKIEAHCEQYEAMAERSRLSPLNAVVPQSMSTQEAASLIGNKRKMPPPFKFSPKKHSTQRHTISMTAPDLEINQKSSLAVPSNQSSLLLADSVHLREALQSQAAPAKNELRQLYACNLADAIATPNAAQALTHVSVMTISYSTKGVMSYGSFKRSYPSSRTDDPRLFPSGSINICIKQAFFKQPGGSGSVHVYSGVTQGKHLTVELNCLRWGTSLLKEVYTFMSSTNAGQPAFEVPELRFVNAALAIAQNDTSDTFLVEELIDDRPFVKYINNNSAKPRKLANPAQARIARFLCFAQHVQWNKTKGLAYTSDFQGSGNLLTDPQIITRPTIALEPLFGGGNTNFPKFLEEHTCEGNEFCTFWELPLPVDFAEELEPEDKSYCPPEVPSLSASESFPDPKDLLKEPLKQKQNHRMSFTHINNHA</sequence>
<dbReference type="PROSITE" id="PS51158">
    <property type="entry name" value="ALPHA_KINASE"/>
    <property type="match status" value="1"/>
</dbReference>
<feature type="compositionally biased region" description="Basic and acidic residues" evidence="4">
    <location>
        <begin position="703"/>
        <end position="714"/>
    </location>
</feature>
<dbReference type="AlphaFoldDB" id="A0A8H5GJ49"/>
<dbReference type="InterPro" id="IPR011009">
    <property type="entry name" value="Kinase-like_dom_sf"/>
</dbReference>